<dbReference type="PATRIC" id="fig|1429438.4.peg.4863"/>
<dbReference type="AlphaFoldDB" id="W4LHB2"/>
<dbReference type="InterPro" id="IPR042095">
    <property type="entry name" value="SUMF_sf"/>
</dbReference>
<feature type="domain" description="Sulfatase-modifying factor enzyme-like" evidence="2">
    <location>
        <begin position="41"/>
        <end position="255"/>
    </location>
</feature>
<feature type="chain" id="PRO_5004844541" description="Sulfatase-modifying factor enzyme-like domain-containing protein" evidence="1">
    <location>
        <begin position="29"/>
        <end position="258"/>
    </location>
</feature>
<feature type="signal peptide" evidence="1">
    <location>
        <begin position="1"/>
        <end position="28"/>
    </location>
</feature>
<dbReference type="SUPFAM" id="SSF56436">
    <property type="entry name" value="C-type lectin-like"/>
    <property type="match status" value="1"/>
</dbReference>
<dbReference type="HOGENOM" id="CLU_012431_2_1_7"/>
<keyword evidence="4" id="KW-1185">Reference proteome</keyword>
<dbReference type="Proteomes" id="UP000019141">
    <property type="component" value="Unassembled WGS sequence"/>
</dbReference>
<sequence length="258" mass="29566">MQPTQQRARKLRLALLLLVILIPFRVWAQTPSTYTNSIGMEFVLIPAGTFEMGSANGDGDERPVHTVTISKPFYLGKYEVTQAQWQAMMGNNPSLFQGDTNRPVEQVWFNDVQEFIRKLNAKEGVESYRLPTEAEWEYAARAGTTTAYSFGDDATQLGQYAWYKDNANGQTHPVGQKKPNPWGLYDMHGNVWEWVQDWYKRYNSEAVTDPQGPESGTHRSRRGGAWNNFDKYCRSSNRYSVAGFRDDFLGFRLVRIVP</sequence>
<gene>
    <name evidence="3" type="ORF">ETSY1_25425</name>
</gene>
<name>W4LHB2_ENTF1</name>
<dbReference type="EMBL" id="AZHW01000753">
    <property type="protein sequence ID" value="ETW96721.1"/>
    <property type="molecule type" value="Genomic_DNA"/>
</dbReference>
<evidence type="ECO:0000256" key="1">
    <source>
        <dbReference type="SAM" id="SignalP"/>
    </source>
</evidence>
<evidence type="ECO:0000313" key="4">
    <source>
        <dbReference type="Proteomes" id="UP000019141"/>
    </source>
</evidence>
<dbReference type="Pfam" id="PF03781">
    <property type="entry name" value="FGE-sulfatase"/>
    <property type="match status" value="1"/>
</dbReference>
<protein>
    <recommendedName>
        <fullName evidence="2">Sulfatase-modifying factor enzyme-like domain-containing protein</fullName>
    </recommendedName>
</protein>
<dbReference type="InterPro" id="IPR005532">
    <property type="entry name" value="SUMF_dom"/>
</dbReference>
<dbReference type="Gene3D" id="3.90.1580.10">
    <property type="entry name" value="paralog of FGE (formylglycine-generating enzyme)"/>
    <property type="match status" value="1"/>
</dbReference>
<evidence type="ECO:0000313" key="3">
    <source>
        <dbReference type="EMBL" id="ETW96721.1"/>
    </source>
</evidence>
<dbReference type="PANTHER" id="PTHR23150">
    <property type="entry name" value="SULFATASE MODIFYING FACTOR 1, 2"/>
    <property type="match status" value="1"/>
</dbReference>
<dbReference type="InterPro" id="IPR016187">
    <property type="entry name" value="CTDL_fold"/>
</dbReference>
<comment type="caution">
    <text evidence="3">The sequence shown here is derived from an EMBL/GenBank/DDBJ whole genome shotgun (WGS) entry which is preliminary data.</text>
</comment>
<organism evidence="3 4">
    <name type="scientific">Entotheonella factor</name>
    <dbReference type="NCBI Taxonomy" id="1429438"/>
    <lineage>
        <taxon>Bacteria</taxon>
        <taxon>Pseudomonadati</taxon>
        <taxon>Nitrospinota/Tectimicrobiota group</taxon>
        <taxon>Candidatus Tectimicrobiota</taxon>
        <taxon>Candidatus Entotheonellia</taxon>
        <taxon>Candidatus Entotheonellales</taxon>
        <taxon>Candidatus Entotheonellaceae</taxon>
        <taxon>Candidatus Entotheonella</taxon>
    </lineage>
</organism>
<reference evidence="3 4" key="1">
    <citation type="journal article" date="2014" name="Nature">
        <title>An environmental bacterial taxon with a large and distinct metabolic repertoire.</title>
        <authorList>
            <person name="Wilson M.C."/>
            <person name="Mori T."/>
            <person name="Ruckert C."/>
            <person name="Uria A.R."/>
            <person name="Helf M.J."/>
            <person name="Takada K."/>
            <person name="Gernert C."/>
            <person name="Steffens U.A."/>
            <person name="Heycke N."/>
            <person name="Schmitt S."/>
            <person name="Rinke C."/>
            <person name="Helfrich E.J."/>
            <person name="Brachmann A.O."/>
            <person name="Gurgui C."/>
            <person name="Wakimoto T."/>
            <person name="Kracht M."/>
            <person name="Crusemann M."/>
            <person name="Hentschel U."/>
            <person name="Abe I."/>
            <person name="Matsunaga S."/>
            <person name="Kalinowski J."/>
            <person name="Takeyama H."/>
            <person name="Piel J."/>
        </authorList>
    </citation>
    <scope>NUCLEOTIDE SEQUENCE [LARGE SCALE GENOMIC DNA]</scope>
    <source>
        <strain evidence="4">TSY1</strain>
    </source>
</reference>
<dbReference type="PANTHER" id="PTHR23150:SF19">
    <property type="entry name" value="FORMYLGLYCINE-GENERATING ENZYME"/>
    <property type="match status" value="1"/>
</dbReference>
<dbReference type="InterPro" id="IPR051043">
    <property type="entry name" value="Sulfatase_Mod_Factor_Kinase"/>
</dbReference>
<proteinExistence type="predicted"/>
<keyword evidence="1" id="KW-0732">Signal</keyword>
<dbReference type="GO" id="GO:0120147">
    <property type="term" value="F:formylglycine-generating oxidase activity"/>
    <property type="evidence" value="ECO:0007669"/>
    <property type="project" value="TreeGrafter"/>
</dbReference>
<accession>W4LHB2</accession>
<evidence type="ECO:0000259" key="2">
    <source>
        <dbReference type="Pfam" id="PF03781"/>
    </source>
</evidence>